<evidence type="ECO:0000313" key="1">
    <source>
        <dbReference type="EMBL" id="GIJ29813.1"/>
    </source>
</evidence>
<gene>
    <name evidence="1" type="ORF">Vqi01_49750</name>
</gene>
<accession>A0ABQ4JGR5</accession>
<dbReference type="EMBL" id="BOPC01000084">
    <property type="protein sequence ID" value="GIJ29813.1"/>
    <property type="molecule type" value="Genomic_DNA"/>
</dbReference>
<keyword evidence="2" id="KW-1185">Reference proteome</keyword>
<proteinExistence type="predicted"/>
<sequence length="141" mass="15655">MAAPWLRWSWVGQGSVERSLPSPVGAVTKRLDARAEHVYRQGPAEILEWALTQTTEIVLHLTIIDHRARPAFATPRHQVVLQAVNGTFACPLAMSAGQGVIARCPVPGARCPVPGARWVGMAMDVCLRMWRPMPTRMCRHR</sequence>
<name>A0ABQ4JGR5_9ACTN</name>
<comment type="caution">
    <text evidence="1">The sequence shown here is derived from an EMBL/GenBank/DDBJ whole genome shotgun (WGS) entry which is preliminary data.</text>
</comment>
<reference evidence="1 2" key="1">
    <citation type="submission" date="2021-01" db="EMBL/GenBank/DDBJ databases">
        <title>Whole genome shotgun sequence of Verrucosispora qiuiae NBRC 106684.</title>
        <authorList>
            <person name="Komaki H."/>
            <person name="Tamura T."/>
        </authorList>
    </citation>
    <scope>NUCLEOTIDE SEQUENCE [LARGE SCALE GENOMIC DNA]</scope>
    <source>
        <strain evidence="1 2">NBRC 106684</strain>
    </source>
</reference>
<organism evidence="1 2">
    <name type="scientific">Micromonospora qiuiae</name>
    <dbReference type="NCBI Taxonomy" id="502268"/>
    <lineage>
        <taxon>Bacteria</taxon>
        <taxon>Bacillati</taxon>
        <taxon>Actinomycetota</taxon>
        <taxon>Actinomycetes</taxon>
        <taxon>Micromonosporales</taxon>
        <taxon>Micromonosporaceae</taxon>
        <taxon>Micromonospora</taxon>
    </lineage>
</organism>
<protein>
    <submittedName>
        <fullName evidence="1">Uncharacterized protein</fullName>
    </submittedName>
</protein>
<dbReference type="Proteomes" id="UP000653076">
    <property type="component" value="Unassembled WGS sequence"/>
</dbReference>
<evidence type="ECO:0000313" key="2">
    <source>
        <dbReference type="Proteomes" id="UP000653076"/>
    </source>
</evidence>